<keyword evidence="7 9" id="KW-0057">Aromatic amino acid biosynthesis</keyword>
<dbReference type="Proteomes" id="UP000008841">
    <property type="component" value="Chromosome"/>
</dbReference>
<feature type="domain" description="N-(5'phosphoribosyl) anthranilate isomerase (PRAI)" evidence="10">
    <location>
        <begin position="15"/>
        <end position="219"/>
    </location>
</feature>
<dbReference type="PANTHER" id="PTHR42894:SF1">
    <property type="entry name" value="N-(5'-PHOSPHORIBOSYL)ANTHRANILATE ISOMERASE"/>
    <property type="match status" value="1"/>
</dbReference>
<dbReference type="HAMAP" id="MF_00135">
    <property type="entry name" value="PRAI"/>
    <property type="match status" value="1"/>
</dbReference>
<evidence type="ECO:0000256" key="6">
    <source>
        <dbReference type="ARBA" id="ARBA00022822"/>
    </source>
</evidence>
<evidence type="ECO:0000313" key="12">
    <source>
        <dbReference type="Proteomes" id="UP000008841"/>
    </source>
</evidence>
<dbReference type="InterPro" id="IPR001240">
    <property type="entry name" value="PRAI_dom"/>
</dbReference>
<dbReference type="Gene3D" id="3.20.20.70">
    <property type="entry name" value="Aldolase class I"/>
    <property type="match status" value="1"/>
</dbReference>
<evidence type="ECO:0000256" key="1">
    <source>
        <dbReference type="ARBA" id="ARBA00001164"/>
    </source>
</evidence>
<protein>
    <recommendedName>
        <fullName evidence="4 9">N-(5'-phosphoribosyl)anthranilate isomerase</fullName>
        <shortName evidence="9">PRAI</shortName>
        <ecNumber evidence="3 9">5.3.1.24</ecNumber>
    </recommendedName>
</protein>
<dbReference type="STRING" id="290315.Clim_1643"/>
<proteinExistence type="inferred from homology"/>
<evidence type="ECO:0000256" key="3">
    <source>
        <dbReference type="ARBA" id="ARBA00012572"/>
    </source>
</evidence>
<comment type="similarity">
    <text evidence="9">Belongs to the TrpF family.</text>
</comment>
<dbReference type="HOGENOM" id="CLU_076364_2_0_10"/>
<gene>
    <name evidence="9" type="primary">trpF</name>
    <name evidence="11" type="ordered locus">Clim_1643</name>
</gene>
<evidence type="ECO:0000259" key="10">
    <source>
        <dbReference type="Pfam" id="PF00697"/>
    </source>
</evidence>
<evidence type="ECO:0000256" key="2">
    <source>
        <dbReference type="ARBA" id="ARBA00004664"/>
    </source>
</evidence>
<evidence type="ECO:0000256" key="7">
    <source>
        <dbReference type="ARBA" id="ARBA00023141"/>
    </source>
</evidence>
<accession>B3EDY4</accession>
<dbReference type="InterPro" id="IPR011060">
    <property type="entry name" value="RibuloseP-bd_barrel"/>
</dbReference>
<name>B3EDY4_CHLL2</name>
<evidence type="ECO:0000256" key="5">
    <source>
        <dbReference type="ARBA" id="ARBA00022605"/>
    </source>
</evidence>
<dbReference type="AlphaFoldDB" id="B3EDY4"/>
<evidence type="ECO:0000256" key="4">
    <source>
        <dbReference type="ARBA" id="ARBA00022272"/>
    </source>
</evidence>
<dbReference type="eggNOG" id="COG0135">
    <property type="taxonomic scope" value="Bacteria"/>
</dbReference>
<organism evidence="11 12">
    <name type="scientific">Chlorobium limicola (strain DSM 245 / NBRC 103803 / 6330)</name>
    <dbReference type="NCBI Taxonomy" id="290315"/>
    <lineage>
        <taxon>Bacteria</taxon>
        <taxon>Pseudomonadati</taxon>
        <taxon>Chlorobiota</taxon>
        <taxon>Chlorobiia</taxon>
        <taxon>Chlorobiales</taxon>
        <taxon>Chlorobiaceae</taxon>
        <taxon>Chlorobium/Pelodictyon group</taxon>
        <taxon>Chlorobium</taxon>
    </lineage>
</organism>
<dbReference type="GO" id="GO:0004640">
    <property type="term" value="F:phosphoribosylanthranilate isomerase activity"/>
    <property type="evidence" value="ECO:0007669"/>
    <property type="project" value="UniProtKB-UniRule"/>
</dbReference>
<dbReference type="KEGG" id="cli:Clim_1643"/>
<sequence>MQKNNNFQPKVMVKVKICGITRLEDALAACEAGADALGFNFSSISPRYIEPENAARIIARLPPFVACAGIFVEHSAHEINTICSSCRLQVAQLHSNRYAADQVREIANVRIIRVFRPEPGFETGTVRTFSENSGINTFLFDAYRPGMEGGTGERIEQKQAKTIFEELRGFGYAILAGGLNPENIASAIQLTRPWAVDTASGVESSPGIKSPEKIRTFIAAAKNACP</sequence>
<comment type="pathway">
    <text evidence="2 9">Amino-acid biosynthesis; L-tryptophan biosynthesis; L-tryptophan from chorismate: step 3/5.</text>
</comment>
<dbReference type="GO" id="GO:0000162">
    <property type="term" value="P:L-tryptophan biosynthetic process"/>
    <property type="evidence" value="ECO:0007669"/>
    <property type="project" value="UniProtKB-UniRule"/>
</dbReference>
<dbReference type="Pfam" id="PF00697">
    <property type="entry name" value="PRAI"/>
    <property type="match status" value="1"/>
</dbReference>
<evidence type="ECO:0000256" key="8">
    <source>
        <dbReference type="ARBA" id="ARBA00023235"/>
    </source>
</evidence>
<keyword evidence="6 9" id="KW-0822">Tryptophan biosynthesis</keyword>
<dbReference type="InterPro" id="IPR013785">
    <property type="entry name" value="Aldolase_TIM"/>
</dbReference>
<dbReference type="InterPro" id="IPR044643">
    <property type="entry name" value="TrpF_fam"/>
</dbReference>
<dbReference type="SUPFAM" id="SSF51366">
    <property type="entry name" value="Ribulose-phoshate binding barrel"/>
    <property type="match status" value="1"/>
</dbReference>
<dbReference type="EC" id="5.3.1.24" evidence="3 9"/>
<dbReference type="EMBL" id="CP001097">
    <property type="protein sequence ID" value="ACD90686.1"/>
    <property type="molecule type" value="Genomic_DNA"/>
</dbReference>
<comment type="catalytic activity">
    <reaction evidence="1 9">
        <text>N-(5-phospho-beta-D-ribosyl)anthranilate = 1-(2-carboxyphenylamino)-1-deoxy-D-ribulose 5-phosphate</text>
        <dbReference type="Rhea" id="RHEA:21540"/>
        <dbReference type="ChEBI" id="CHEBI:18277"/>
        <dbReference type="ChEBI" id="CHEBI:58613"/>
        <dbReference type="EC" id="5.3.1.24"/>
    </reaction>
</comment>
<keyword evidence="8 9" id="KW-0413">Isomerase</keyword>
<dbReference type="CDD" id="cd00405">
    <property type="entry name" value="PRAI"/>
    <property type="match status" value="1"/>
</dbReference>
<dbReference type="PANTHER" id="PTHR42894">
    <property type="entry name" value="N-(5'-PHOSPHORIBOSYL)ANTHRANILATE ISOMERASE"/>
    <property type="match status" value="1"/>
</dbReference>
<dbReference type="UniPathway" id="UPA00035">
    <property type="reaction ID" value="UER00042"/>
</dbReference>
<evidence type="ECO:0000313" key="11">
    <source>
        <dbReference type="EMBL" id="ACD90686.1"/>
    </source>
</evidence>
<reference evidence="11 12" key="1">
    <citation type="submission" date="2008-05" db="EMBL/GenBank/DDBJ databases">
        <title>Complete sequence of Chlorobium limicola DSM 245.</title>
        <authorList>
            <consortium name="US DOE Joint Genome Institute"/>
            <person name="Lucas S."/>
            <person name="Copeland A."/>
            <person name="Lapidus A."/>
            <person name="Glavina del Rio T."/>
            <person name="Dalin E."/>
            <person name="Tice H."/>
            <person name="Bruce D."/>
            <person name="Goodwin L."/>
            <person name="Pitluck S."/>
            <person name="Schmutz J."/>
            <person name="Larimer F."/>
            <person name="Land M."/>
            <person name="Hauser L."/>
            <person name="Kyrpides N."/>
            <person name="Ovchinnikova G."/>
            <person name="Zhao F."/>
            <person name="Li T."/>
            <person name="Liu Z."/>
            <person name="Overmann J."/>
            <person name="Bryant D.A."/>
            <person name="Richardson P."/>
        </authorList>
    </citation>
    <scope>NUCLEOTIDE SEQUENCE [LARGE SCALE GENOMIC DNA]</scope>
    <source>
        <strain evidence="12">DSM 245 / NBRC 103803 / 6330</strain>
    </source>
</reference>
<evidence type="ECO:0000256" key="9">
    <source>
        <dbReference type="HAMAP-Rule" id="MF_00135"/>
    </source>
</evidence>
<keyword evidence="5 9" id="KW-0028">Amino-acid biosynthesis</keyword>